<protein>
    <recommendedName>
        <fullName evidence="2">DC-UbP/UBTD2 N-terminal domain-containing protein</fullName>
    </recommendedName>
</protein>
<feature type="compositionally biased region" description="Basic residues" evidence="1">
    <location>
        <begin position="16"/>
        <end position="25"/>
    </location>
</feature>
<dbReference type="Proteomes" id="UP001558713">
    <property type="component" value="Unassembled WGS sequence"/>
</dbReference>
<comment type="caution">
    <text evidence="3">The sequence shown here is derived from an EMBL/GenBank/DDBJ whole genome shotgun (WGS) entry which is preliminary data.</text>
</comment>
<feature type="compositionally biased region" description="Polar residues" evidence="1">
    <location>
        <begin position="1"/>
        <end position="12"/>
    </location>
</feature>
<evidence type="ECO:0000259" key="2">
    <source>
        <dbReference type="Pfam" id="PF16455"/>
    </source>
</evidence>
<name>A0ABD1BB08_CARAN</name>
<reference evidence="3 4" key="1">
    <citation type="submission" date="2024-04" db="EMBL/GenBank/DDBJ databases">
        <title>Genome assembly C_amara_ONT_v2.</title>
        <authorList>
            <person name="Yant L."/>
            <person name="Moore C."/>
            <person name="Slenker M."/>
        </authorList>
    </citation>
    <scope>NUCLEOTIDE SEQUENCE [LARGE SCALE GENOMIC DNA]</scope>
    <source>
        <tissue evidence="3">Leaf</tissue>
    </source>
</reference>
<dbReference type="EMBL" id="JBANAX010000274">
    <property type="protein sequence ID" value="KAL1216108.1"/>
    <property type="molecule type" value="Genomic_DNA"/>
</dbReference>
<proteinExistence type="predicted"/>
<organism evidence="3 4">
    <name type="scientific">Cardamine amara subsp. amara</name>
    <dbReference type="NCBI Taxonomy" id="228776"/>
    <lineage>
        <taxon>Eukaryota</taxon>
        <taxon>Viridiplantae</taxon>
        <taxon>Streptophyta</taxon>
        <taxon>Embryophyta</taxon>
        <taxon>Tracheophyta</taxon>
        <taxon>Spermatophyta</taxon>
        <taxon>Magnoliopsida</taxon>
        <taxon>eudicotyledons</taxon>
        <taxon>Gunneridae</taxon>
        <taxon>Pentapetalae</taxon>
        <taxon>rosids</taxon>
        <taxon>malvids</taxon>
        <taxon>Brassicales</taxon>
        <taxon>Brassicaceae</taxon>
        <taxon>Cardamineae</taxon>
        <taxon>Cardamine</taxon>
    </lineage>
</organism>
<dbReference type="InterPro" id="IPR032752">
    <property type="entry name" value="DC-UbP/UBTD2_N"/>
</dbReference>
<dbReference type="Pfam" id="PF16455">
    <property type="entry name" value="UBD"/>
    <property type="match status" value="1"/>
</dbReference>
<evidence type="ECO:0000313" key="4">
    <source>
        <dbReference type="Proteomes" id="UP001558713"/>
    </source>
</evidence>
<dbReference type="PANTHER" id="PTHR13609">
    <property type="entry name" value="UBIQUITIN DOMAIN CONTAINING 1 PROTEIN-RELATED"/>
    <property type="match status" value="1"/>
</dbReference>
<feature type="domain" description="DC-UbP/UBTD2 N-terminal" evidence="2">
    <location>
        <begin position="16"/>
        <end position="113"/>
    </location>
</feature>
<keyword evidence="4" id="KW-1185">Reference proteome</keyword>
<accession>A0ABD1BB08</accession>
<dbReference type="Gene3D" id="1.20.225.20">
    <property type="entry name" value="Ub domain-containing protein, DC-UbP/UBTD2, N-terminal domain"/>
    <property type="match status" value="1"/>
</dbReference>
<evidence type="ECO:0000313" key="3">
    <source>
        <dbReference type="EMBL" id="KAL1216108.1"/>
    </source>
</evidence>
<dbReference type="AlphaFoldDB" id="A0ABD1BB08"/>
<sequence length="117" mass="13018">MGCAGSTQSQGDGSVKKIRKPKPWKHTQPITKAQLMQLREEFWDTAPHYGGRKEIWDALRAAAEADISLAQAIVDSAGVIVQNTDLTICYDERGAKYELPKYVLSEPSNLVEENKID</sequence>
<dbReference type="InterPro" id="IPR039869">
    <property type="entry name" value="UBTD1/2"/>
</dbReference>
<evidence type="ECO:0000256" key="1">
    <source>
        <dbReference type="SAM" id="MobiDB-lite"/>
    </source>
</evidence>
<feature type="region of interest" description="Disordered" evidence="1">
    <location>
        <begin position="1"/>
        <end position="30"/>
    </location>
</feature>
<gene>
    <name evidence="3" type="ORF">V5N11_006068</name>
</gene>
<dbReference type="InterPro" id="IPR038169">
    <property type="entry name" value="DC-UbP/UBTD2_N_sf"/>
</dbReference>